<accession>A0AAD3HBR5</accession>
<feature type="transmembrane region" description="Helical" evidence="2">
    <location>
        <begin position="188"/>
        <end position="206"/>
    </location>
</feature>
<feature type="region of interest" description="Disordered" evidence="1">
    <location>
        <begin position="251"/>
        <end position="273"/>
    </location>
</feature>
<evidence type="ECO:0000256" key="2">
    <source>
        <dbReference type="SAM" id="Phobius"/>
    </source>
</evidence>
<dbReference type="Proteomes" id="UP001054902">
    <property type="component" value="Unassembled WGS sequence"/>
</dbReference>
<feature type="signal peptide" evidence="3">
    <location>
        <begin position="1"/>
        <end position="20"/>
    </location>
</feature>
<gene>
    <name evidence="4" type="ORF">CTEN210_13779</name>
</gene>
<name>A0AAD3HBR5_9STRA</name>
<evidence type="ECO:0000256" key="3">
    <source>
        <dbReference type="SAM" id="SignalP"/>
    </source>
</evidence>
<sequence length="273" mass="30544">MILCPHGGFSLLVATLSSMAYLTTVSHDGCDFARITGPPTTALTAPYEYPFVELGFNSFRTPVFYEELNEWQIRYSDKCRTYDSVASIANSSEENEEGDNGKTKWKFDIFWKFGHIAHQIGLILGGSACLFLWTTAICIPITELNWKLLGLQIGLAALFHLGSFLWFFNDLCFQEGGECHWFYGSNTTIGSLVLYLFSSVCIICKYPEPKVVKMVRSKVKEDFQQYEYSVGTGAMTEYDDASGIQSLGFQSAASSRGGRGFSDRSRSQKKIIV</sequence>
<dbReference type="EMBL" id="BLLK01000058">
    <property type="protein sequence ID" value="GFH57303.1"/>
    <property type="molecule type" value="Genomic_DNA"/>
</dbReference>
<feature type="chain" id="PRO_5042163592" evidence="3">
    <location>
        <begin position="21"/>
        <end position="273"/>
    </location>
</feature>
<feature type="transmembrane region" description="Helical" evidence="2">
    <location>
        <begin position="148"/>
        <end position="168"/>
    </location>
</feature>
<keyword evidence="5" id="KW-1185">Reference proteome</keyword>
<keyword evidence="2" id="KW-0472">Membrane</keyword>
<protein>
    <submittedName>
        <fullName evidence="4">Uncharacterized protein</fullName>
    </submittedName>
</protein>
<proteinExistence type="predicted"/>
<keyword evidence="2" id="KW-1133">Transmembrane helix</keyword>
<organism evidence="4 5">
    <name type="scientific">Chaetoceros tenuissimus</name>
    <dbReference type="NCBI Taxonomy" id="426638"/>
    <lineage>
        <taxon>Eukaryota</taxon>
        <taxon>Sar</taxon>
        <taxon>Stramenopiles</taxon>
        <taxon>Ochrophyta</taxon>
        <taxon>Bacillariophyta</taxon>
        <taxon>Coscinodiscophyceae</taxon>
        <taxon>Chaetocerotophycidae</taxon>
        <taxon>Chaetocerotales</taxon>
        <taxon>Chaetocerotaceae</taxon>
        <taxon>Chaetoceros</taxon>
    </lineage>
</organism>
<keyword evidence="3" id="KW-0732">Signal</keyword>
<feature type="transmembrane region" description="Helical" evidence="2">
    <location>
        <begin position="116"/>
        <end position="141"/>
    </location>
</feature>
<evidence type="ECO:0000313" key="4">
    <source>
        <dbReference type="EMBL" id="GFH57303.1"/>
    </source>
</evidence>
<evidence type="ECO:0000313" key="5">
    <source>
        <dbReference type="Proteomes" id="UP001054902"/>
    </source>
</evidence>
<dbReference type="AlphaFoldDB" id="A0AAD3HBR5"/>
<comment type="caution">
    <text evidence="4">The sequence shown here is derived from an EMBL/GenBank/DDBJ whole genome shotgun (WGS) entry which is preliminary data.</text>
</comment>
<keyword evidence="2" id="KW-0812">Transmembrane</keyword>
<reference evidence="4 5" key="1">
    <citation type="journal article" date="2021" name="Sci. Rep.">
        <title>The genome of the diatom Chaetoceros tenuissimus carries an ancient integrated fragment of an extant virus.</title>
        <authorList>
            <person name="Hongo Y."/>
            <person name="Kimura K."/>
            <person name="Takaki Y."/>
            <person name="Yoshida Y."/>
            <person name="Baba S."/>
            <person name="Kobayashi G."/>
            <person name="Nagasaki K."/>
            <person name="Hano T."/>
            <person name="Tomaru Y."/>
        </authorList>
    </citation>
    <scope>NUCLEOTIDE SEQUENCE [LARGE SCALE GENOMIC DNA]</scope>
    <source>
        <strain evidence="4 5">NIES-3715</strain>
    </source>
</reference>
<evidence type="ECO:0000256" key="1">
    <source>
        <dbReference type="SAM" id="MobiDB-lite"/>
    </source>
</evidence>